<keyword evidence="3 6" id="KW-0812">Transmembrane</keyword>
<dbReference type="Gene3D" id="1.20.1250.20">
    <property type="entry name" value="MFS general substrate transporter like domains"/>
    <property type="match status" value="1"/>
</dbReference>
<dbReference type="Proteomes" id="UP000039865">
    <property type="component" value="Unassembled WGS sequence"/>
</dbReference>
<evidence type="ECO:0000256" key="4">
    <source>
        <dbReference type="ARBA" id="ARBA00022989"/>
    </source>
</evidence>
<dbReference type="GO" id="GO:0022857">
    <property type="term" value="F:transmembrane transporter activity"/>
    <property type="evidence" value="ECO:0007669"/>
    <property type="project" value="InterPro"/>
</dbReference>
<dbReference type="InterPro" id="IPR050930">
    <property type="entry name" value="MFS_Vesicular_Transporter"/>
</dbReference>
<evidence type="ECO:0000256" key="6">
    <source>
        <dbReference type="SAM" id="Phobius"/>
    </source>
</evidence>
<evidence type="ECO:0000256" key="5">
    <source>
        <dbReference type="ARBA" id="ARBA00023136"/>
    </source>
</evidence>
<feature type="transmembrane region" description="Helical" evidence="6">
    <location>
        <begin position="56"/>
        <end position="77"/>
    </location>
</feature>
<evidence type="ECO:0000256" key="3">
    <source>
        <dbReference type="ARBA" id="ARBA00022692"/>
    </source>
</evidence>
<dbReference type="PANTHER" id="PTHR23506">
    <property type="entry name" value="GH10249P"/>
    <property type="match status" value="1"/>
</dbReference>
<dbReference type="EMBL" id="CCKQ01012334">
    <property type="protein sequence ID" value="CDW83944.1"/>
    <property type="molecule type" value="Genomic_DNA"/>
</dbReference>
<dbReference type="PANTHER" id="PTHR23506:SF26">
    <property type="entry name" value="MFS-TYPE TRANSPORTER SLC18B1"/>
    <property type="match status" value="1"/>
</dbReference>
<keyword evidence="4 6" id="KW-1133">Transmembrane helix</keyword>
<dbReference type="Pfam" id="PF07690">
    <property type="entry name" value="MFS_1"/>
    <property type="match status" value="1"/>
</dbReference>
<dbReference type="GO" id="GO:0016020">
    <property type="term" value="C:membrane"/>
    <property type="evidence" value="ECO:0007669"/>
    <property type="project" value="UniProtKB-SubCell"/>
</dbReference>
<feature type="transmembrane region" description="Helical" evidence="6">
    <location>
        <begin position="97"/>
        <end position="130"/>
    </location>
</feature>
<name>A0A078AP93_STYLE</name>
<comment type="subcellular location">
    <subcellularLocation>
        <location evidence="1">Membrane</location>
        <topology evidence="1">Multi-pass membrane protein</topology>
    </subcellularLocation>
</comment>
<evidence type="ECO:0000256" key="1">
    <source>
        <dbReference type="ARBA" id="ARBA00004141"/>
    </source>
</evidence>
<sequence length="322" mass="36368">MIAPFYPETALEKGVSHLVVGYIFSAYPIANLLFAELLFIGCFYTDNHIIFISLSMIARILQGIACSGILSATYAVLLSEYPEHTKEVSVTQEMSNGVGYMIGPVIGSLFFKLFGFVGPFIATGILQLFLIPLQMWKIPGPKDNKEKDIENRVLRRKKDLSQVSKVIQQRSYFLDTFASRAVSTKTIWKLLKVKRLHMATLANFISYLVFVQVEPVLAPQLLDVYKASQNTVCIGFSCGVAYTCYFPEAIEGALEKYPDEQEAIGEVITVLYTNSFALAEILAPILSTHFKTWYGYRESADIFALMCLIFFIFYYFQVIKNK</sequence>
<dbReference type="SUPFAM" id="SSF103473">
    <property type="entry name" value="MFS general substrate transporter"/>
    <property type="match status" value="1"/>
</dbReference>
<feature type="transmembrane region" description="Helical" evidence="6">
    <location>
        <begin position="302"/>
        <end position="319"/>
    </location>
</feature>
<dbReference type="OrthoDB" id="416030at2759"/>
<evidence type="ECO:0000313" key="7">
    <source>
        <dbReference type="EMBL" id="CDW83944.1"/>
    </source>
</evidence>
<keyword evidence="8" id="KW-1185">Reference proteome</keyword>
<evidence type="ECO:0000313" key="8">
    <source>
        <dbReference type="Proteomes" id="UP000039865"/>
    </source>
</evidence>
<dbReference type="AlphaFoldDB" id="A0A078AP93"/>
<accession>A0A078AP93</accession>
<dbReference type="InterPro" id="IPR011701">
    <property type="entry name" value="MFS"/>
</dbReference>
<evidence type="ECO:0000256" key="2">
    <source>
        <dbReference type="ARBA" id="ARBA00022448"/>
    </source>
</evidence>
<organism evidence="7 8">
    <name type="scientific">Stylonychia lemnae</name>
    <name type="common">Ciliate</name>
    <dbReference type="NCBI Taxonomy" id="5949"/>
    <lineage>
        <taxon>Eukaryota</taxon>
        <taxon>Sar</taxon>
        <taxon>Alveolata</taxon>
        <taxon>Ciliophora</taxon>
        <taxon>Intramacronucleata</taxon>
        <taxon>Spirotrichea</taxon>
        <taxon>Stichotrichia</taxon>
        <taxon>Sporadotrichida</taxon>
        <taxon>Oxytrichidae</taxon>
        <taxon>Stylonychinae</taxon>
        <taxon>Stylonychia</taxon>
    </lineage>
</organism>
<dbReference type="InterPro" id="IPR036259">
    <property type="entry name" value="MFS_trans_sf"/>
</dbReference>
<proteinExistence type="predicted"/>
<feature type="transmembrane region" description="Helical" evidence="6">
    <location>
        <begin position="196"/>
        <end position="213"/>
    </location>
</feature>
<dbReference type="InParanoid" id="A0A078AP93"/>
<gene>
    <name evidence="7" type="primary">Contig5319.g5694</name>
    <name evidence="7" type="ORF">STYLEM_12999</name>
</gene>
<protein>
    <submittedName>
        <fullName evidence="7">Mfs-type transporter slc18b1</fullName>
    </submittedName>
</protein>
<keyword evidence="2" id="KW-0813">Transport</keyword>
<keyword evidence="5 6" id="KW-0472">Membrane</keyword>
<feature type="transmembrane region" description="Helical" evidence="6">
    <location>
        <begin position="20"/>
        <end position="44"/>
    </location>
</feature>
<reference evidence="7 8" key="1">
    <citation type="submission" date="2014-06" db="EMBL/GenBank/DDBJ databases">
        <authorList>
            <person name="Swart Estienne"/>
        </authorList>
    </citation>
    <scope>NUCLEOTIDE SEQUENCE [LARGE SCALE GENOMIC DNA]</scope>
    <source>
        <strain evidence="7 8">130c</strain>
    </source>
</reference>